<dbReference type="RefSeq" id="WP_190860225.1">
    <property type="nucleotide sequence ID" value="NZ_JACXIY010000011.1"/>
</dbReference>
<comment type="caution">
    <text evidence="9">The sequence shown here is derived from an EMBL/GenBank/DDBJ whole genome shotgun (WGS) entry which is preliminary data.</text>
</comment>
<proteinExistence type="inferred from homology"/>
<dbReference type="Gene3D" id="3.30.240.20">
    <property type="entry name" value="bsu07140 like domains"/>
    <property type="match status" value="2"/>
</dbReference>
<evidence type="ECO:0000256" key="4">
    <source>
        <dbReference type="ARBA" id="ARBA00022692"/>
    </source>
</evidence>
<dbReference type="PANTHER" id="PTHR34582">
    <property type="entry name" value="UPF0702 TRANSMEMBRANE PROTEIN YCAP"/>
    <property type="match status" value="1"/>
</dbReference>
<evidence type="ECO:0000256" key="1">
    <source>
        <dbReference type="ARBA" id="ARBA00004651"/>
    </source>
</evidence>
<evidence type="ECO:0000313" key="9">
    <source>
        <dbReference type="EMBL" id="MBD2868710.1"/>
    </source>
</evidence>
<dbReference type="EMBL" id="JACXIY010000011">
    <property type="protein sequence ID" value="MBD2868710.1"/>
    <property type="molecule type" value="Genomic_DNA"/>
</dbReference>
<keyword evidence="4 7" id="KW-0812">Transmembrane</keyword>
<organism evidence="9 10">
    <name type="scientific">Paenibacillus arenilitoris</name>
    <dbReference type="NCBI Taxonomy" id="2772299"/>
    <lineage>
        <taxon>Bacteria</taxon>
        <taxon>Bacillati</taxon>
        <taxon>Bacillota</taxon>
        <taxon>Bacilli</taxon>
        <taxon>Bacillales</taxon>
        <taxon>Paenibacillaceae</taxon>
        <taxon>Paenibacillus</taxon>
    </lineage>
</organism>
<reference evidence="9" key="1">
    <citation type="submission" date="2020-09" db="EMBL/GenBank/DDBJ databases">
        <title>A novel bacterium of genus Paenibacillus, isolated from South China Sea.</title>
        <authorList>
            <person name="Huang H."/>
            <person name="Mo K."/>
            <person name="Hu Y."/>
        </authorList>
    </citation>
    <scope>NUCLEOTIDE SEQUENCE</scope>
    <source>
        <strain evidence="9">IB182493</strain>
    </source>
</reference>
<protein>
    <submittedName>
        <fullName evidence="9">DUF421 domain-containing protein</fullName>
    </submittedName>
</protein>
<dbReference type="Proteomes" id="UP000632125">
    <property type="component" value="Unassembled WGS sequence"/>
</dbReference>
<sequence>MLLYIGKVILLYSVSVIVIRLLGKAAFAQLTSHDLTAIIFLATLGVHPLLEERLGWIFAGIAVVTLLHILFTRLVLFRWLNRLLIGQPSILIKHGKINKSKLLRSRFSLVELLATLRAGGYPDIKDVEYAILEPNGQISIVPMKDVVALTPRHLNLEMEYQGLPIAVVVEGKVQRKNVALIGKDENWLRQELKAAGYPDIREVFYATIRDSDHALTIDTGEGGMLHHGRQTSSEAEG</sequence>
<feature type="transmembrane region" description="Helical" evidence="7">
    <location>
        <begin position="6"/>
        <end position="23"/>
    </location>
</feature>
<evidence type="ECO:0000313" key="10">
    <source>
        <dbReference type="Proteomes" id="UP000632125"/>
    </source>
</evidence>
<feature type="transmembrane region" description="Helical" evidence="7">
    <location>
        <begin position="56"/>
        <end position="76"/>
    </location>
</feature>
<name>A0A927CJP4_9BACL</name>
<evidence type="ECO:0000256" key="6">
    <source>
        <dbReference type="ARBA" id="ARBA00023136"/>
    </source>
</evidence>
<evidence type="ECO:0000256" key="3">
    <source>
        <dbReference type="ARBA" id="ARBA00022475"/>
    </source>
</evidence>
<keyword evidence="3" id="KW-1003">Cell membrane</keyword>
<comment type="subcellular location">
    <subcellularLocation>
        <location evidence="1">Cell membrane</location>
        <topology evidence="1">Multi-pass membrane protein</topology>
    </subcellularLocation>
</comment>
<gene>
    <name evidence="9" type="ORF">IDH41_08970</name>
</gene>
<dbReference type="InterPro" id="IPR007353">
    <property type="entry name" value="DUF421"/>
</dbReference>
<evidence type="ECO:0000259" key="8">
    <source>
        <dbReference type="Pfam" id="PF04239"/>
    </source>
</evidence>
<evidence type="ECO:0000256" key="5">
    <source>
        <dbReference type="ARBA" id="ARBA00022989"/>
    </source>
</evidence>
<keyword evidence="10" id="KW-1185">Reference proteome</keyword>
<dbReference type="GO" id="GO:0005886">
    <property type="term" value="C:plasma membrane"/>
    <property type="evidence" value="ECO:0007669"/>
    <property type="project" value="UniProtKB-SubCell"/>
</dbReference>
<dbReference type="AlphaFoldDB" id="A0A927CJP4"/>
<dbReference type="InterPro" id="IPR023090">
    <property type="entry name" value="UPF0702_alpha/beta_dom_sf"/>
</dbReference>
<dbReference type="PANTHER" id="PTHR34582:SF5">
    <property type="entry name" value="UPF0702 TRANSMEMBRANE PROTEIN YETF"/>
    <property type="match status" value="1"/>
</dbReference>
<evidence type="ECO:0000256" key="7">
    <source>
        <dbReference type="SAM" id="Phobius"/>
    </source>
</evidence>
<comment type="similarity">
    <text evidence="2">Belongs to the UPF0702 family.</text>
</comment>
<accession>A0A927CJP4</accession>
<feature type="domain" description="YetF C-terminal" evidence="8">
    <location>
        <begin position="77"/>
        <end position="208"/>
    </location>
</feature>
<dbReference type="Pfam" id="PF04239">
    <property type="entry name" value="DUF421"/>
    <property type="match status" value="1"/>
</dbReference>
<keyword evidence="5 7" id="KW-1133">Transmembrane helix</keyword>
<evidence type="ECO:0000256" key="2">
    <source>
        <dbReference type="ARBA" id="ARBA00006448"/>
    </source>
</evidence>
<keyword evidence="6 7" id="KW-0472">Membrane</keyword>